<evidence type="ECO:0000313" key="4">
    <source>
        <dbReference type="Proteomes" id="UP000094067"/>
    </source>
</evidence>
<dbReference type="Proteomes" id="UP000094067">
    <property type="component" value="Unassembled WGS sequence"/>
</dbReference>
<dbReference type="EMBL" id="MCGH01000003">
    <property type="protein sequence ID" value="ODM04467.1"/>
    <property type="molecule type" value="Genomic_DNA"/>
</dbReference>
<feature type="signal peptide" evidence="2">
    <location>
        <begin position="1"/>
        <end position="21"/>
    </location>
</feature>
<dbReference type="Pfam" id="PF01547">
    <property type="entry name" value="SBP_bac_1"/>
    <property type="match status" value="1"/>
</dbReference>
<feature type="compositionally biased region" description="Polar residues" evidence="1">
    <location>
        <begin position="24"/>
        <end position="44"/>
    </location>
</feature>
<dbReference type="SUPFAM" id="SSF53850">
    <property type="entry name" value="Periplasmic binding protein-like II"/>
    <property type="match status" value="1"/>
</dbReference>
<dbReference type="RefSeq" id="WP_069154601.1">
    <property type="nucleotide sequence ID" value="NZ_DAWDRA010000262.1"/>
</dbReference>
<dbReference type="InterPro" id="IPR006059">
    <property type="entry name" value="SBP"/>
</dbReference>
<comment type="caution">
    <text evidence="3">The sequence shown here is derived from an EMBL/GenBank/DDBJ whole genome shotgun (WGS) entry which is preliminary data.</text>
</comment>
<organism evidence="3 4">
    <name type="scientific">Eisenbergiella tayi</name>
    <dbReference type="NCBI Taxonomy" id="1432052"/>
    <lineage>
        <taxon>Bacteria</taxon>
        <taxon>Bacillati</taxon>
        <taxon>Bacillota</taxon>
        <taxon>Clostridia</taxon>
        <taxon>Lachnospirales</taxon>
        <taxon>Lachnospiraceae</taxon>
        <taxon>Eisenbergiella</taxon>
    </lineage>
</organism>
<dbReference type="Gene3D" id="3.40.190.10">
    <property type="entry name" value="Periplasmic binding protein-like II"/>
    <property type="match status" value="2"/>
</dbReference>
<protein>
    <submittedName>
        <fullName evidence="3">Bacterial extracellular solute-binding protein</fullName>
    </submittedName>
</protein>
<keyword evidence="2" id="KW-0732">Signal</keyword>
<feature type="chain" id="PRO_5009122726" evidence="2">
    <location>
        <begin position="22"/>
        <end position="529"/>
    </location>
</feature>
<name>A0A1E3A7J7_9FIRM</name>
<sequence>MKWKKATAVLLSMVMAVTAAACGSTRQTQGGSSETGIADSQGTESAREENGQVPTLTMFVDETWWPYEKWEGAIPEEFEKRLGVNIEVTRAADDNQLSLMVASGDMPDIICSYRYQYLADSQVCYPLDELHETYPEIEFNVDPIFQFVNKAADDHYYTIGCGFSPEYDYDKYDKILSEGPGFMYRSDIAEELSLEFKTLDDLDDTFAKVAEAYPDMTVCSFNCAHKFNWLMQQLGLKGSGYYETADGTLKWWLRQDGLLDYYKKVNEWYRKGYLTAENFAYQSEDETKEICVGGNVFANFGYDNHADNYNAAITANGDDFRFSLVTNELSDSCTAYDTNCGGRGLYITRSCKDVETAYKLLAYAYGEEGMKLLMWGIDGEDYTVDADGYPTFTYDFQGDNSVLQPRGLKYWGWLVHNAIVTSIAEANSESQTAQDRKNLTEHVNRNPVIGMIRFATDSDEANINAKLDEMVKNQNTNIFMAESEEACEEAFNAMVQQAEQIGMGTLEDYGNTTYPELKAQYDELVAGTK</sequence>
<evidence type="ECO:0000313" key="3">
    <source>
        <dbReference type="EMBL" id="ODM04467.1"/>
    </source>
</evidence>
<evidence type="ECO:0000256" key="2">
    <source>
        <dbReference type="SAM" id="SignalP"/>
    </source>
</evidence>
<dbReference type="PROSITE" id="PS51257">
    <property type="entry name" value="PROKAR_LIPOPROTEIN"/>
    <property type="match status" value="1"/>
</dbReference>
<proteinExistence type="predicted"/>
<accession>A0A1E3A7J7</accession>
<gene>
    <name evidence="3" type="ORF">BEI61_05274</name>
</gene>
<dbReference type="PATRIC" id="fig|1432052.4.peg.5865"/>
<feature type="region of interest" description="Disordered" evidence="1">
    <location>
        <begin position="24"/>
        <end position="52"/>
    </location>
</feature>
<evidence type="ECO:0000256" key="1">
    <source>
        <dbReference type="SAM" id="MobiDB-lite"/>
    </source>
</evidence>
<dbReference type="AlphaFoldDB" id="A0A1E3A7J7"/>
<reference evidence="3 4" key="1">
    <citation type="submission" date="2016-07" db="EMBL/GenBank/DDBJ databases">
        <title>Characterization of isolates of Eisenbergiella tayi derived from blood cultures, using whole genome sequencing.</title>
        <authorList>
            <person name="Burdz T."/>
            <person name="Wiebe D."/>
            <person name="Huynh C."/>
            <person name="Bernard K."/>
        </authorList>
    </citation>
    <scope>NUCLEOTIDE SEQUENCE [LARGE SCALE GENOMIC DNA]</scope>
    <source>
        <strain evidence="3 4">NML 110608</strain>
    </source>
</reference>